<feature type="compositionally biased region" description="Basic and acidic residues" evidence="7">
    <location>
        <begin position="259"/>
        <end position="277"/>
    </location>
</feature>
<dbReference type="InterPro" id="IPR056511">
    <property type="entry name" value="IDM1_C"/>
</dbReference>
<evidence type="ECO:0000256" key="7">
    <source>
        <dbReference type="SAM" id="MobiDB-lite"/>
    </source>
</evidence>
<feature type="domain" description="PHD-type" evidence="8">
    <location>
        <begin position="614"/>
        <end position="659"/>
    </location>
</feature>
<dbReference type="InterPro" id="IPR013083">
    <property type="entry name" value="Znf_RING/FYVE/PHD"/>
</dbReference>
<dbReference type="Pfam" id="PF22970">
    <property type="entry name" value="DUF7028"/>
    <property type="match status" value="1"/>
</dbReference>
<evidence type="ECO:0000313" key="10">
    <source>
        <dbReference type="EMBL" id="PWA39979.1"/>
    </source>
</evidence>
<feature type="compositionally biased region" description="Basic and acidic residues" evidence="7">
    <location>
        <begin position="238"/>
        <end position="248"/>
    </location>
</feature>
<dbReference type="Pfam" id="PF23209">
    <property type="entry name" value="IDM1_C"/>
    <property type="match status" value="1"/>
</dbReference>
<dbReference type="SUPFAM" id="SSF57903">
    <property type="entry name" value="FYVE/PHD zinc finger"/>
    <property type="match status" value="1"/>
</dbReference>
<dbReference type="GO" id="GO:0008270">
    <property type="term" value="F:zinc ion binding"/>
    <property type="evidence" value="ECO:0007669"/>
    <property type="project" value="UniProtKB-KW"/>
</dbReference>
<dbReference type="Proteomes" id="UP000245207">
    <property type="component" value="Unassembled WGS sequence"/>
</dbReference>
<dbReference type="InterPro" id="IPR016181">
    <property type="entry name" value="Acyl_CoA_acyltransferase"/>
</dbReference>
<sequence length="972" mass="108041">MQLRKCDAVDVKERVVCDDETVGDVKVMASMEIDSGSDKEVCKKGVEFDCDMVKCVKEGNESASVDLTLSPNVECDKDANNGPVGIDEKCVGAVAFTYHKRGRKRKVLESPECNGDVGPKKMEVEKVGRMLRSRTKPPSSIVKVDDSKLKESVVGFKRQMEAECLDQTKLEKEVKESSKRTGGPQKKRKRLGRPPKVQGENKDTVKKPKPKGKDVKASSKVHNVQNKDELSESVDQTELEKEVNESSKRTGRPQKKQKVQGEKQDTVKKQKGKDVKASSKVHNVQNGDGSSETANDNKQTIKVSEENNADTTTEGTAKGRKTEQVKASKQERQLVRDQIVNMITKAGWTIEYRQRQERNYHDAVYVDLDGKTNWSITKAYFSLKKKIEGNTATKKEVSAFTPIPDEEIGVLFKTFSKVRSDKNTKKKKYKNKAKVVVIGEAPPKKKPGKKIKDGNKKKERRANKSSSKKGPKVTQKGKQNRKPRLLARSSKKGSDQEDDDALFSGKRNLISWMIDSGVIKPGGKLQHGEGKSRKELPEGTVSSDGIHCSCCDEIMDISKFVSHGGWKLDEALKNICYQSGPSLLTCLLESWKKEEESTSIKFNSVDALGEDPNDDTCNICGDGGDLICCDGCPSTFNQSCLDIQNFPSGDWHCIYCSCKFCGLADNDASQVDDSEDAPNSEMLTCSMCEQKFHDSCLHALCASKDEDADEDVVNVESSCLSFCGKKCRELYEQLQTYIDVKFELKDGYSMTLLKRSDLSQDSTLNDPLKVLCNSKLAVAFSVMDECFVPVMDERSGVNVIHNVVYNCGSNFTRLNFSGFCTAILERSGELIAAASIRIHGHQLAEMPFIGTRNMYRRQGMCRRLLDAIEDALGSLGVEELVIPAIPELFDTWTKVFGFKPLQKSRREATKSMSIIVFPGTDMLQKPLYKNQVADNNLSSVADDKPVECITVVNDDDEQKPAARHESEKPATS</sequence>
<dbReference type="PROSITE" id="PS50016">
    <property type="entry name" value="ZF_PHD_2"/>
    <property type="match status" value="1"/>
</dbReference>
<feature type="region of interest" description="Disordered" evidence="7">
    <location>
        <begin position="436"/>
        <end position="500"/>
    </location>
</feature>
<dbReference type="GO" id="GO:0003714">
    <property type="term" value="F:transcription corepressor activity"/>
    <property type="evidence" value="ECO:0007669"/>
    <property type="project" value="InterPro"/>
</dbReference>
<feature type="domain" description="N-acetyltransferase" evidence="9">
    <location>
        <begin position="766"/>
        <end position="913"/>
    </location>
</feature>
<dbReference type="InterPro" id="IPR042163">
    <property type="entry name" value="PHF12"/>
</dbReference>
<dbReference type="InterPro" id="IPR032308">
    <property type="entry name" value="TDBD"/>
</dbReference>
<dbReference type="Gene3D" id="3.40.630.30">
    <property type="match status" value="1"/>
</dbReference>
<dbReference type="InterPro" id="IPR019787">
    <property type="entry name" value="Znf_PHD-finger"/>
</dbReference>
<dbReference type="GO" id="GO:0005634">
    <property type="term" value="C:nucleus"/>
    <property type="evidence" value="ECO:0007669"/>
    <property type="project" value="UniProtKB-SubCell"/>
</dbReference>
<feature type="region of interest" description="Disordered" evidence="7">
    <location>
        <begin position="171"/>
        <end position="330"/>
    </location>
</feature>
<evidence type="ECO:0000313" key="11">
    <source>
        <dbReference type="Proteomes" id="UP000245207"/>
    </source>
</evidence>
<evidence type="ECO:0000256" key="2">
    <source>
        <dbReference type="ARBA" id="ARBA00022723"/>
    </source>
</evidence>
<dbReference type="PANTHER" id="PTHR46309:SF25">
    <property type="entry name" value="ACYL-COA N-ACYLTRANSFERASE WITH RING_FYVE_PHD-TYPE ZINC FINGER PROTEIN-RELATED"/>
    <property type="match status" value="1"/>
</dbReference>
<keyword evidence="10" id="KW-0012">Acyltransferase</keyword>
<dbReference type="Gene3D" id="3.30.40.10">
    <property type="entry name" value="Zinc/RING finger domain, C3HC4 (zinc finger)"/>
    <property type="match status" value="1"/>
</dbReference>
<evidence type="ECO:0000256" key="3">
    <source>
        <dbReference type="ARBA" id="ARBA00022771"/>
    </source>
</evidence>
<proteinExistence type="predicted"/>
<keyword evidence="5" id="KW-0539">Nucleus</keyword>
<protein>
    <submittedName>
        <fullName evidence="10">Acyl-CoA N-acyltransferase with RING/FYVE/PHD-type zinc finger protein</fullName>
    </submittedName>
</protein>
<keyword evidence="2" id="KW-0479">Metal-binding</keyword>
<name>A0A2U1KTB4_ARTAN</name>
<feature type="compositionally biased region" description="Basic residues" evidence="7">
    <location>
        <begin position="457"/>
        <end position="471"/>
    </location>
</feature>
<evidence type="ECO:0000256" key="5">
    <source>
        <dbReference type="ARBA" id="ARBA00023242"/>
    </source>
</evidence>
<keyword evidence="3 6" id="KW-0863">Zinc-finger</keyword>
<feature type="compositionally biased region" description="Polar residues" evidence="7">
    <location>
        <begin position="280"/>
        <end position="302"/>
    </location>
</feature>
<organism evidence="10 11">
    <name type="scientific">Artemisia annua</name>
    <name type="common">Sweet wormwood</name>
    <dbReference type="NCBI Taxonomy" id="35608"/>
    <lineage>
        <taxon>Eukaryota</taxon>
        <taxon>Viridiplantae</taxon>
        <taxon>Streptophyta</taxon>
        <taxon>Embryophyta</taxon>
        <taxon>Tracheophyta</taxon>
        <taxon>Spermatophyta</taxon>
        <taxon>Magnoliopsida</taxon>
        <taxon>eudicotyledons</taxon>
        <taxon>Gunneridae</taxon>
        <taxon>Pentapetalae</taxon>
        <taxon>asterids</taxon>
        <taxon>campanulids</taxon>
        <taxon>Asterales</taxon>
        <taxon>Asteraceae</taxon>
        <taxon>Asteroideae</taxon>
        <taxon>Anthemideae</taxon>
        <taxon>Artemisiinae</taxon>
        <taxon>Artemisia</taxon>
    </lineage>
</organism>
<evidence type="ECO:0000256" key="6">
    <source>
        <dbReference type="PROSITE-ProRule" id="PRU00146"/>
    </source>
</evidence>
<feature type="compositionally biased region" description="Basic residues" evidence="7">
    <location>
        <begin position="249"/>
        <end position="258"/>
    </location>
</feature>
<feature type="compositionally biased region" description="Basic and acidic residues" evidence="7">
    <location>
        <begin position="199"/>
        <end position="217"/>
    </location>
</feature>
<dbReference type="Pfam" id="PF16135">
    <property type="entry name" value="TDBD"/>
    <property type="match status" value="1"/>
</dbReference>
<dbReference type="EMBL" id="PKPP01014157">
    <property type="protein sequence ID" value="PWA39979.1"/>
    <property type="molecule type" value="Genomic_DNA"/>
</dbReference>
<dbReference type="SUPFAM" id="SSF55729">
    <property type="entry name" value="Acyl-CoA N-acyltransferases (Nat)"/>
    <property type="match status" value="1"/>
</dbReference>
<accession>A0A2U1KTB4</accession>
<feature type="region of interest" description="Disordered" evidence="7">
    <location>
        <begin position="952"/>
        <end position="972"/>
    </location>
</feature>
<evidence type="ECO:0000256" key="4">
    <source>
        <dbReference type="ARBA" id="ARBA00022833"/>
    </source>
</evidence>
<evidence type="ECO:0000259" key="8">
    <source>
        <dbReference type="PROSITE" id="PS50016"/>
    </source>
</evidence>
<keyword evidence="4" id="KW-0862">Zinc</keyword>
<dbReference type="PROSITE" id="PS51186">
    <property type="entry name" value="GNAT"/>
    <property type="match status" value="1"/>
</dbReference>
<evidence type="ECO:0000259" key="9">
    <source>
        <dbReference type="PROSITE" id="PS51186"/>
    </source>
</evidence>
<dbReference type="InterPro" id="IPR011011">
    <property type="entry name" value="Znf_FYVE_PHD"/>
</dbReference>
<dbReference type="InterPro" id="IPR054292">
    <property type="entry name" value="DUF7028"/>
</dbReference>
<reference evidence="10 11" key="1">
    <citation type="journal article" date="2018" name="Mol. Plant">
        <title>The genome of Artemisia annua provides insight into the evolution of Asteraceae family and artemisinin biosynthesis.</title>
        <authorList>
            <person name="Shen Q."/>
            <person name="Zhang L."/>
            <person name="Liao Z."/>
            <person name="Wang S."/>
            <person name="Yan T."/>
            <person name="Shi P."/>
            <person name="Liu M."/>
            <person name="Fu X."/>
            <person name="Pan Q."/>
            <person name="Wang Y."/>
            <person name="Lv Z."/>
            <person name="Lu X."/>
            <person name="Zhang F."/>
            <person name="Jiang W."/>
            <person name="Ma Y."/>
            <person name="Chen M."/>
            <person name="Hao X."/>
            <person name="Li L."/>
            <person name="Tang Y."/>
            <person name="Lv G."/>
            <person name="Zhou Y."/>
            <person name="Sun X."/>
            <person name="Brodelius P.E."/>
            <person name="Rose J.K.C."/>
            <person name="Tang K."/>
        </authorList>
    </citation>
    <scope>NUCLEOTIDE SEQUENCE [LARGE SCALE GENOMIC DNA]</scope>
    <source>
        <strain evidence="11">cv. Huhao1</strain>
        <tissue evidence="10">Leaf</tissue>
    </source>
</reference>
<dbReference type="CDD" id="cd04301">
    <property type="entry name" value="NAT_SF"/>
    <property type="match status" value="1"/>
</dbReference>
<dbReference type="InterPro" id="IPR001965">
    <property type="entry name" value="Znf_PHD"/>
</dbReference>
<keyword evidence="10" id="KW-0808">Transferase</keyword>
<keyword evidence="11" id="KW-1185">Reference proteome</keyword>
<dbReference type="GO" id="GO:0006357">
    <property type="term" value="P:regulation of transcription by RNA polymerase II"/>
    <property type="evidence" value="ECO:0007669"/>
    <property type="project" value="TreeGrafter"/>
</dbReference>
<dbReference type="OrthoDB" id="429143at2759"/>
<comment type="subcellular location">
    <subcellularLocation>
        <location evidence="1">Nucleus</location>
    </subcellularLocation>
</comment>
<dbReference type="InterPro" id="IPR000182">
    <property type="entry name" value="GNAT_dom"/>
</dbReference>
<gene>
    <name evidence="10" type="ORF">CTI12_AA566910</name>
</gene>
<dbReference type="SMART" id="SM00249">
    <property type="entry name" value="PHD"/>
    <property type="match status" value="2"/>
</dbReference>
<feature type="compositionally biased region" description="Basic and acidic residues" evidence="7">
    <location>
        <begin position="320"/>
        <end position="330"/>
    </location>
</feature>
<evidence type="ECO:0000256" key="1">
    <source>
        <dbReference type="ARBA" id="ARBA00004123"/>
    </source>
</evidence>
<dbReference type="CDD" id="cd15539">
    <property type="entry name" value="PHD1_AIRE"/>
    <property type="match status" value="1"/>
</dbReference>
<feature type="compositionally biased region" description="Basic and acidic residues" evidence="7">
    <location>
        <begin position="958"/>
        <end position="972"/>
    </location>
</feature>
<dbReference type="GO" id="GO:0016747">
    <property type="term" value="F:acyltransferase activity, transferring groups other than amino-acyl groups"/>
    <property type="evidence" value="ECO:0007669"/>
    <property type="project" value="InterPro"/>
</dbReference>
<dbReference type="AlphaFoldDB" id="A0A2U1KTB4"/>
<feature type="compositionally biased region" description="Basic residues" evidence="7">
    <location>
        <begin position="478"/>
        <end position="491"/>
    </location>
</feature>
<comment type="caution">
    <text evidence="10">The sequence shown here is derived from an EMBL/GenBank/DDBJ whole genome shotgun (WGS) entry which is preliminary data.</text>
</comment>
<dbReference type="PANTHER" id="PTHR46309">
    <property type="entry name" value="PHD FINGER PROTEIN 12"/>
    <property type="match status" value="1"/>
</dbReference>